<evidence type="ECO:0008006" key="3">
    <source>
        <dbReference type="Google" id="ProtNLM"/>
    </source>
</evidence>
<evidence type="ECO:0000313" key="1">
    <source>
        <dbReference type="EMBL" id="BBO89923.1"/>
    </source>
</evidence>
<organism evidence="1 2">
    <name type="scientific">Desulfosarcina ovata subsp. ovata</name>
    <dbReference type="NCBI Taxonomy" id="2752305"/>
    <lineage>
        <taxon>Bacteria</taxon>
        <taxon>Pseudomonadati</taxon>
        <taxon>Thermodesulfobacteriota</taxon>
        <taxon>Desulfobacteria</taxon>
        <taxon>Desulfobacterales</taxon>
        <taxon>Desulfosarcinaceae</taxon>
        <taxon>Desulfosarcina</taxon>
    </lineage>
</organism>
<evidence type="ECO:0000313" key="2">
    <source>
        <dbReference type="Proteomes" id="UP000422108"/>
    </source>
</evidence>
<dbReference type="Proteomes" id="UP000422108">
    <property type="component" value="Chromosome"/>
</dbReference>
<dbReference type="RefSeq" id="WP_155311038.1">
    <property type="nucleotide sequence ID" value="NZ_AP021879.1"/>
</dbReference>
<gene>
    <name evidence="1" type="ORF">DSCOOX_31030</name>
</gene>
<dbReference type="AlphaFoldDB" id="A0A5K8AB34"/>
<keyword evidence="2" id="KW-1185">Reference proteome</keyword>
<reference evidence="1 2" key="1">
    <citation type="submission" date="2019-11" db="EMBL/GenBank/DDBJ databases">
        <title>Comparative genomics of hydrocarbon-degrading Desulfosarcina strains.</title>
        <authorList>
            <person name="Watanabe M."/>
            <person name="Kojima H."/>
            <person name="Fukui M."/>
        </authorList>
    </citation>
    <scope>NUCLEOTIDE SEQUENCE [LARGE SCALE GENOMIC DNA]</scope>
    <source>
        <strain evidence="2">oXyS1</strain>
    </source>
</reference>
<accession>A0A5K8AB34</accession>
<proteinExistence type="predicted"/>
<protein>
    <recommendedName>
        <fullName evidence="3">CopG family transcriptional regulator</fullName>
    </recommendedName>
</protein>
<dbReference type="EMBL" id="AP021879">
    <property type="protein sequence ID" value="BBO89923.1"/>
    <property type="molecule type" value="Genomic_DNA"/>
</dbReference>
<name>A0A5K8AB34_9BACT</name>
<sequence>MARPKKDEKKIQYTVMIEPSVIEEIKILAEKAELPTGTFARNLLMLGLEDARVFDKAGIIKLVGTSRKQMDKIKKKFGLTLDGLDVLNKD</sequence>